<dbReference type="EMBL" id="JASJOS010000013">
    <property type="protein sequence ID" value="MDJ1484102.1"/>
    <property type="molecule type" value="Genomic_DNA"/>
</dbReference>
<gene>
    <name evidence="1" type="ORF">QNI16_26630</name>
    <name evidence="2" type="ORF">QNI19_24165</name>
</gene>
<reference evidence="1 3" key="1">
    <citation type="submission" date="2023-05" db="EMBL/GenBank/DDBJ databases">
        <authorList>
            <person name="Zhang X."/>
        </authorList>
    </citation>
    <scope>NUCLEOTIDE SEQUENCE</scope>
    <source>
        <strain evidence="2 3">DM2B3-1</strain>
        <strain evidence="1">YF14B1</strain>
    </source>
</reference>
<protein>
    <submittedName>
        <fullName evidence="1">Uncharacterized protein</fullName>
    </submittedName>
</protein>
<dbReference type="AlphaFoldDB" id="A0AAE3QRF1"/>
<keyword evidence="3" id="KW-1185">Reference proteome</keyword>
<evidence type="ECO:0000313" key="4">
    <source>
        <dbReference type="Proteomes" id="UP001241110"/>
    </source>
</evidence>
<name>A0AAE3QRF1_9BACT</name>
<evidence type="ECO:0000313" key="3">
    <source>
        <dbReference type="Proteomes" id="UP001228581"/>
    </source>
</evidence>
<dbReference type="RefSeq" id="WP_313984933.1">
    <property type="nucleotide sequence ID" value="NZ_JASJOS010000013.1"/>
</dbReference>
<dbReference type="Proteomes" id="UP001228581">
    <property type="component" value="Unassembled WGS sequence"/>
</dbReference>
<dbReference type="CDD" id="cd09598">
    <property type="entry name" value="M4_like"/>
    <property type="match status" value="1"/>
</dbReference>
<accession>A0AAE3QRF1</accession>
<evidence type="ECO:0000313" key="1">
    <source>
        <dbReference type="EMBL" id="MDJ1484102.1"/>
    </source>
</evidence>
<dbReference type="Proteomes" id="UP001241110">
    <property type="component" value="Unassembled WGS sequence"/>
</dbReference>
<dbReference type="EMBL" id="JASJOT010000019">
    <property type="protein sequence ID" value="MDJ1496053.1"/>
    <property type="molecule type" value="Genomic_DNA"/>
</dbReference>
<evidence type="ECO:0000313" key="2">
    <source>
        <dbReference type="EMBL" id="MDJ1496053.1"/>
    </source>
</evidence>
<comment type="caution">
    <text evidence="1">The sequence shown here is derived from an EMBL/GenBank/DDBJ whole genome shotgun (WGS) entry which is preliminary data.</text>
</comment>
<dbReference type="SUPFAM" id="SSF55486">
    <property type="entry name" value="Metalloproteases ('zincins'), catalytic domain"/>
    <property type="match status" value="1"/>
</dbReference>
<organism evidence="1 4">
    <name type="scientific">Xanthocytophaga flava</name>
    <dbReference type="NCBI Taxonomy" id="3048013"/>
    <lineage>
        <taxon>Bacteria</taxon>
        <taxon>Pseudomonadati</taxon>
        <taxon>Bacteroidota</taxon>
        <taxon>Cytophagia</taxon>
        <taxon>Cytophagales</taxon>
        <taxon>Rhodocytophagaceae</taxon>
        <taxon>Xanthocytophaga</taxon>
    </lineage>
</organism>
<sequence>MLSQEKEVTEEVLPQKGEHLLSHQISAWTQDPGSGNQPNGGQLIQLNAPKLSSKPLPTTIHGQAPSAKVYPPGTAGFRYWNTASALRRGSDYWGKLLPGITWQMGKTLPIDLDFGVDLNAYYDRVGLKFFHATVAGRTVFSCESPDVVCHEQGHAVLDAIKPQLWDAASIEAGAFHESFGDMSAILCALQLQSLRIAVLGETDGNLYRSSRLSRLAEQLGWAIRQDFPTAVDADCLRNAVNSFFYRDPNTIPSSGPANTLSSEPHSFSRVFTGAFFEGLAGMFKLRTDQDEENLLQVSLDMGKILVTAIRNAAVVPAFFSQIAVNMIQAANLQFASINYGQALRSAFVRHGILSPATTTITAITEPRSMADGNENDATELPKMNLSVKEYDLGVDEIVVHAAIATSRFEVAGAALSMGSLDMPSHEDTAKSFVEDLLRRGRLKIDSITNKKNRGMAITRPNAPDTHETYTHELREENGSVILRRIRIDCGFTC</sequence>
<proteinExistence type="predicted"/>